<comment type="catalytic activity">
    <reaction evidence="14">
        <text>pyridoxine + ATP = pyridoxine 5'-phosphate + ADP + H(+)</text>
        <dbReference type="Rhea" id="RHEA:25108"/>
        <dbReference type="ChEBI" id="CHEBI:15378"/>
        <dbReference type="ChEBI" id="CHEBI:16709"/>
        <dbReference type="ChEBI" id="CHEBI:30616"/>
        <dbReference type="ChEBI" id="CHEBI:58589"/>
        <dbReference type="ChEBI" id="CHEBI:456216"/>
        <dbReference type="EC" id="2.7.1.35"/>
    </reaction>
    <physiologicalReaction direction="left-to-right" evidence="14">
        <dbReference type="Rhea" id="RHEA:25109"/>
    </physiologicalReaction>
</comment>
<accession>A0ABD0LDK6</accession>
<dbReference type="NCBIfam" id="TIGR00687">
    <property type="entry name" value="pyridox_kin"/>
    <property type="match status" value="1"/>
</dbReference>
<proteinExistence type="inferred from homology"/>
<evidence type="ECO:0000313" key="16">
    <source>
        <dbReference type="EMBL" id="KAK7497221.1"/>
    </source>
</evidence>
<dbReference type="InterPro" id="IPR013749">
    <property type="entry name" value="PM/HMP-P_kinase-1"/>
</dbReference>
<feature type="domain" description="Pyridoxamine kinase/Phosphomethylpyrimidine kinase" evidence="15">
    <location>
        <begin position="88"/>
        <end position="256"/>
    </location>
</feature>
<dbReference type="PANTHER" id="PTHR10534:SF2">
    <property type="entry name" value="PYRIDOXAL KINASE"/>
    <property type="match status" value="1"/>
</dbReference>
<gene>
    <name evidence="16" type="ORF">BaRGS_00011515</name>
</gene>
<comment type="pathway">
    <text evidence="1">Cofactor metabolism; pyridoxal 5'-phosphate salvage; pyridoxamine 5'-phosphate from pyridoxamine: step 1/1.</text>
</comment>
<dbReference type="InterPro" id="IPR004625">
    <property type="entry name" value="PyrdxlKinase"/>
</dbReference>
<keyword evidence="8" id="KW-0547">Nucleotide-binding</keyword>
<evidence type="ECO:0000256" key="10">
    <source>
        <dbReference type="ARBA" id="ARBA00022840"/>
    </source>
</evidence>
<evidence type="ECO:0000256" key="1">
    <source>
        <dbReference type="ARBA" id="ARBA00004750"/>
    </source>
</evidence>
<evidence type="ECO:0000256" key="12">
    <source>
        <dbReference type="ARBA" id="ARBA00047310"/>
    </source>
</evidence>
<comment type="pathway">
    <text evidence="3">Cofactor metabolism; pyridoxal 5'-phosphate salvage; pyridoxal 5'-phosphate from pyridoxal: step 1/1.</text>
</comment>
<comment type="pathway">
    <text evidence="2">Cofactor metabolism; pyridoxal 5'-phosphate salvage; pyridoxine 5'-phosphate from pyridoxine: step 1/1.</text>
</comment>
<evidence type="ECO:0000256" key="2">
    <source>
        <dbReference type="ARBA" id="ARBA00004835"/>
    </source>
</evidence>
<name>A0ABD0LDK6_9CAEN</name>
<dbReference type="AlphaFoldDB" id="A0ABD0LDK6"/>
<dbReference type="EC" id="2.7.1.35" evidence="5"/>
<comment type="catalytic activity">
    <reaction evidence="12">
        <text>pyridoxamine + ATP = pyridoxamine 5'-phosphate + ADP + H(+)</text>
        <dbReference type="Rhea" id="RHEA:25104"/>
        <dbReference type="ChEBI" id="CHEBI:15378"/>
        <dbReference type="ChEBI" id="CHEBI:30616"/>
        <dbReference type="ChEBI" id="CHEBI:57761"/>
        <dbReference type="ChEBI" id="CHEBI:58451"/>
        <dbReference type="ChEBI" id="CHEBI:456216"/>
        <dbReference type="EC" id="2.7.1.35"/>
    </reaction>
    <physiologicalReaction direction="left-to-right" evidence="12">
        <dbReference type="Rhea" id="RHEA:25105"/>
    </physiologicalReaction>
</comment>
<evidence type="ECO:0000259" key="15">
    <source>
        <dbReference type="Pfam" id="PF08543"/>
    </source>
</evidence>
<dbReference type="InterPro" id="IPR029056">
    <property type="entry name" value="Ribokinase-like"/>
</dbReference>
<reference evidence="16 17" key="1">
    <citation type="journal article" date="2023" name="Sci. Data">
        <title>Genome assembly of the Korean intertidal mud-creeper Batillaria attramentaria.</title>
        <authorList>
            <person name="Patra A.K."/>
            <person name="Ho P.T."/>
            <person name="Jun S."/>
            <person name="Lee S.J."/>
            <person name="Kim Y."/>
            <person name="Won Y.J."/>
        </authorList>
    </citation>
    <scope>NUCLEOTIDE SEQUENCE [LARGE SCALE GENOMIC DNA]</scope>
    <source>
        <strain evidence="16">Wonlab-2016</strain>
    </source>
</reference>
<comment type="caution">
    <text evidence="16">The sequence shown here is derived from an EMBL/GenBank/DDBJ whole genome shotgun (WGS) entry which is preliminary data.</text>
</comment>
<dbReference type="GO" id="GO:0005524">
    <property type="term" value="F:ATP binding"/>
    <property type="evidence" value="ECO:0007669"/>
    <property type="project" value="UniProtKB-KW"/>
</dbReference>
<comment type="similarity">
    <text evidence="4">Belongs to the pyridoxine kinase family.</text>
</comment>
<evidence type="ECO:0000256" key="9">
    <source>
        <dbReference type="ARBA" id="ARBA00022777"/>
    </source>
</evidence>
<dbReference type="GO" id="GO:0008478">
    <property type="term" value="F:pyridoxal kinase activity"/>
    <property type="evidence" value="ECO:0007669"/>
    <property type="project" value="UniProtKB-EC"/>
</dbReference>
<keyword evidence="17" id="KW-1185">Reference proteome</keyword>
<evidence type="ECO:0000256" key="3">
    <source>
        <dbReference type="ARBA" id="ARBA00005210"/>
    </source>
</evidence>
<dbReference type="Pfam" id="PF08543">
    <property type="entry name" value="Phos_pyr_kin"/>
    <property type="match status" value="1"/>
</dbReference>
<keyword evidence="9" id="KW-0418">Kinase</keyword>
<evidence type="ECO:0000256" key="7">
    <source>
        <dbReference type="ARBA" id="ARBA00022679"/>
    </source>
</evidence>
<evidence type="ECO:0000256" key="13">
    <source>
        <dbReference type="ARBA" id="ARBA00047377"/>
    </source>
</evidence>
<dbReference type="Gene3D" id="3.40.1190.20">
    <property type="match status" value="2"/>
</dbReference>
<evidence type="ECO:0000256" key="6">
    <source>
        <dbReference type="ARBA" id="ARBA00018134"/>
    </source>
</evidence>
<sequence length="291" mass="31632">MSAGTSNRVLSIQSTVVWGYVGNKTAVFPLQVRNVERKESTVQNQKPVWVSQPAYTAEGEVHGFDVSPINTVQFSNHTGYIGSRSFLEKVVDVVKELKDKNPHLTYVCDPVMGDGGHLYVPADLVEPYRNLVVSQADILTPNQFELELLTESKVGSEDEALAAMGRLHEKGVKTVVLSSSDLGQPGTLVALANGAREVYRLAIPSVDATFVGTGDLFACSLLIWLQKDRQLKDAFEKTVATVQAVMARTLDYARGNTAAGQKPSMADMELQLVQSKADIENPVVKLKAAKV</sequence>
<protein>
    <recommendedName>
        <fullName evidence="6">Pyridoxal kinase</fullName>
        <ecNumber evidence="5">2.7.1.35</ecNumber>
    </recommendedName>
    <alternativeName>
        <fullName evidence="11">Pyridoxine kinase</fullName>
    </alternativeName>
</protein>
<dbReference type="SUPFAM" id="SSF53613">
    <property type="entry name" value="Ribokinase-like"/>
    <property type="match status" value="1"/>
</dbReference>
<dbReference type="GO" id="GO:0042816">
    <property type="term" value="P:vitamin B6 metabolic process"/>
    <property type="evidence" value="ECO:0007669"/>
    <property type="project" value="UniProtKB-ARBA"/>
</dbReference>
<evidence type="ECO:0000256" key="8">
    <source>
        <dbReference type="ARBA" id="ARBA00022741"/>
    </source>
</evidence>
<keyword evidence="7" id="KW-0808">Transferase</keyword>
<dbReference type="Proteomes" id="UP001519460">
    <property type="component" value="Unassembled WGS sequence"/>
</dbReference>
<dbReference type="PANTHER" id="PTHR10534">
    <property type="entry name" value="PYRIDOXAL KINASE"/>
    <property type="match status" value="1"/>
</dbReference>
<evidence type="ECO:0000256" key="11">
    <source>
        <dbReference type="ARBA" id="ARBA00032808"/>
    </source>
</evidence>
<keyword evidence="10" id="KW-0067">ATP-binding</keyword>
<evidence type="ECO:0000256" key="5">
    <source>
        <dbReference type="ARBA" id="ARBA00012104"/>
    </source>
</evidence>
<evidence type="ECO:0000256" key="4">
    <source>
        <dbReference type="ARBA" id="ARBA00008805"/>
    </source>
</evidence>
<dbReference type="EMBL" id="JACVVK020000060">
    <property type="protein sequence ID" value="KAK7497221.1"/>
    <property type="molecule type" value="Genomic_DNA"/>
</dbReference>
<organism evidence="16 17">
    <name type="scientific">Batillaria attramentaria</name>
    <dbReference type="NCBI Taxonomy" id="370345"/>
    <lineage>
        <taxon>Eukaryota</taxon>
        <taxon>Metazoa</taxon>
        <taxon>Spiralia</taxon>
        <taxon>Lophotrochozoa</taxon>
        <taxon>Mollusca</taxon>
        <taxon>Gastropoda</taxon>
        <taxon>Caenogastropoda</taxon>
        <taxon>Sorbeoconcha</taxon>
        <taxon>Cerithioidea</taxon>
        <taxon>Batillariidae</taxon>
        <taxon>Batillaria</taxon>
    </lineage>
</organism>
<dbReference type="CDD" id="cd01173">
    <property type="entry name" value="pyridoxal_pyridoxamine_kinase"/>
    <property type="match status" value="1"/>
</dbReference>
<evidence type="ECO:0000313" key="17">
    <source>
        <dbReference type="Proteomes" id="UP001519460"/>
    </source>
</evidence>
<evidence type="ECO:0000256" key="14">
    <source>
        <dbReference type="ARBA" id="ARBA00048524"/>
    </source>
</evidence>
<comment type="catalytic activity">
    <reaction evidence="13">
        <text>pyridoxal + ATP = pyridoxal 5'-phosphate + ADP + H(+)</text>
        <dbReference type="Rhea" id="RHEA:10224"/>
        <dbReference type="ChEBI" id="CHEBI:15378"/>
        <dbReference type="ChEBI" id="CHEBI:17310"/>
        <dbReference type="ChEBI" id="CHEBI:30616"/>
        <dbReference type="ChEBI" id="CHEBI:456216"/>
        <dbReference type="ChEBI" id="CHEBI:597326"/>
        <dbReference type="EC" id="2.7.1.35"/>
    </reaction>
    <physiologicalReaction direction="left-to-right" evidence="13">
        <dbReference type="Rhea" id="RHEA:10225"/>
    </physiologicalReaction>
</comment>